<accession>A0A1G1W7U1</accession>
<protein>
    <submittedName>
        <fullName evidence="1">Uncharacterized protein</fullName>
    </submittedName>
</protein>
<proteinExistence type="predicted"/>
<dbReference type="AlphaFoldDB" id="A0A1G1W7U1"/>
<evidence type="ECO:0000313" key="1">
    <source>
        <dbReference type="EMBL" id="OGY23749.1"/>
    </source>
</evidence>
<evidence type="ECO:0000313" key="2">
    <source>
        <dbReference type="Proteomes" id="UP000177103"/>
    </source>
</evidence>
<dbReference type="EMBL" id="MHCQ01000039">
    <property type="protein sequence ID" value="OGY23749.1"/>
    <property type="molecule type" value="Genomic_DNA"/>
</dbReference>
<dbReference type="Proteomes" id="UP000177103">
    <property type="component" value="Unassembled WGS sequence"/>
</dbReference>
<sequence length="88" mass="10156">MKGQEFRLRELYEGDVFEENGQYFIITRRVRGEQEIFPSEVEIAPVKPKASWGGMRTVWEDVPNGKKAVLSAKEKLNSSVNKVGRREK</sequence>
<gene>
    <name evidence="1" type="ORF">A2Y57_04450</name>
</gene>
<organism evidence="1 2">
    <name type="scientific">Candidatus Woykebacteria bacterium RBG_13_40_7b</name>
    <dbReference type="NCBI Taxonomy" id="1802594"/>
    <lineage>
        <taxon>Bacteria</taxon>
        <taxon>Candidatus Woykeibacteriota</taxon>
    </lineage>
</organism>
<comment type="caution">
    <text evidence="1">The sequence shown here is derived from an EMBL/GenBank/DDBJ whole genome shotgun (WGS) entry which is preliminary data.</text>
</comment>
<name>A0A1G1W7U1_9BACT</name>
<reference evidence="1 2" key="1">
    <citation type="journal article" date="2016" name="Nat. Commun.">
        <title>Thousands of microbial genomes shed light on interconnected biogeochemical processes in an aquifer system.</title>
        <authorList>
            <person name="Anantharaman K."/>
            <person name="Brown C.T."/>
            <person name="Hug L.A."/>
            <person name="Sharon I."/>
            <person name="Castelle C.J."/>
            <person name="Probst A.J."/>
            <person name="Thomas B.C."/>
            <person name="Singh A."/>
            <person name="Wilkins M.J."/>
            <person name="Karaoz U."/>
            <person name="Brodie E.L."/>
            <person name="Williams K.H."/>
            <person name="Hubbard S.S."/>
            <person name="Banfield J.F."/>
        </authorList>
    </citation>
    <scope>NUCLEOTIDE SEQUENCE [LARGE SCALE GENOMIC DNA]</scope>
</reference>